<gene>
    <name evidence="1" type="ORF">BHLFYP23_01662</name>
</gene>
<dbReference type="PANTHER" id="PTHR35276:SF1">
    <property type="entry name" value="TRNA (MNM(5)S(2)U34)-METHYLTRANSFERASE, CHLOROPLASTIC"/>
    <property type="match status" value="1"/>
</dbReference>
<proteinExistence type="predicted"/>
<dbReference type="EMBL" id="CACRSY010000005">
    <property type="protein sequence ID" value="VYS81203.1"/>
    <property type="molecule type" value="Genomic_DNA"/>
</dbReference>
<organism evidence="1">
    <name type="scientific">Blautia hansenii</name>
    <name type="common">Ruminococcus hansenii</name>
    <dbReference type="NCBI Taxonomy" id="1322"/>
    <lineage>
        <taxon>Bacteria</taxon>
        <taxon>Bacillati</taxon>
        <taxon>Bacillota</taxon>
        <taxon>Clostridia</taxon>
        <taxon>Lachnospirales</taxon>
        <taxon>Lachnospiraceae</taxon>
        <taxon>Blautia</taxon>
    </lineage>
</organism>
<dbReference type="InterPro" id="IPR010719">
    <property type="entry name" value="MnmM_MeTrfase"/>
</dbReference>
<reference evidence="1" key="1">
    <citation type="submission" date="2019-11" db="EMBL/GenBank/DDBJ databases">
        <authorList>
            <person name="Feng L."/>
        </authorList>
    </citation>
    <scope>NUCLEOTIDE SEQUENCE</scope>
    <source>
        <strain evidence="1">BhanseniiLFYP23</strain>
    </source>
</reference>
<dbReference type="SUPFAM" id="SSF53335">
    <property type="entry name" value="S-adenosyl-L-methionine-dependent methyltransferases"/>
    <property type="match status" value="1"/>
</dbReference>
<protein>
    <submittedName>
        <fullName evidence="1">16S rRNA m(4)C1402 methyltranserfase</fullName>
    </submittedName>
</protein>
<name>A0A6N2RIL2_BLAHA</name>
<accession>A0A6N2RIL2</accession>
<dbReference type="RefSeq" id="WP_003021768.1">
    <property type="nucleotide sequence ID" value="NZ_CACRSY010000005.1"/>
</dbReference>
<dbReference type="Pfam" id="PF06962">
    <property type="entry name" value="rRNA_methylase"/>
    <property type="match status" value="1"/>
</dbReference>
<dbReference type="PANTHER" id="PTHR35276">
    <property type="entry name" value="S-ADENOSYL-L-METHIONINE-DEPENDENT METHYLTRANSFERASES SUPERFAMILY PROTEIN"/>
    <property type="match status" value="1"/>
</dbReference>
<dbReference type="Gene3D" id="3.40.50.150">
    <property type="entry name" value="Vaccinia Virus protein VP39"/>
    <property type="match status" value="1"/>
</dbReference>
<evidence type="ECO:0000313" key="1">
    <source>
        <dbReference type="EMBL" id="VYS81203.1"/>
    </source>
</evidence>
<dbReference type="CDD" id="cd02440">
    <property type="entry name" value="AdoMet_MTases"/>
    <property type="match status" value="1"/>
</dbReference>
<dbReference type="InterPro" id="IPR029063">
    <property type="entry name" value="SAM-dependent_MTases_sf"/>
</dbReference>
<dbReference type="AlphaFoldDB" id="A0A6N2RIL2"/>
<sequence length="188" mass="21108">MKSYQITEWSHELFQLQVNPNGLYIDATMGNGYDTLFLCELAGESGKVLAFDVQEKAIMCTTKLLKEHNVENRAKLYLDSHENMDEYAEAGSVDGIYFNFGYLPGGDHNLATKADTSVKAIEKGLELLKKGGVMALCIYSGGDTGFEEKNRILEYLKKLNSRKYVVIVNSYYNRENNPPIPAFIVKKG</sequence>